<sequence>MEILFLCGKGGENMLQIDDWVELISEIEDENVNVGSLLQVVDITLDKKEAWVRPDYRILSIPVNKLRKV</sequence>
<comment type="caution">
    <text evidence="1">The sequence shown here is derived from an EMBL/GenBank/DDBJ whole genome shotgun (WGS) entry which is preliminary data.</text>
</comment>
<dbReference type="AlphaFoldDB" id="A0A612SJ51"/>
<name>A0A612SJ51_LISMN</name>
<protein>
    <submittedName>
        <fullName evidence="1">Uncharacterized protein</fullName>
    </submittedName>
</protein>
<proteinExistence type="predicted"/>
<gene>
    <name evidence="1" type="ORF">F3Q70_01530</name>
</gene>
<organism evidence="1">
    <name type="scientific">Listeria monocytogenes</name>
    <dbReference type="NCBI Taxonomy" id="1639"/>
    <lineage>
        <taxon>Bacteria</taxon>
        <taxon>Bacillati</taxon>
        <taxon>Bacillota</taxon>
        <taxon>Bacilli</taxon>
        <taxon>Bacillales</taxon>
        <taxon>Listeriaceae</taxon>
        <taxon>Listeria</taxon>
    </lineage>
</organism>
<dbReference type="EMBL" id="AAKVIX010000001">
    <property type="protein sequence ID" value="ECW1067384.1"/>
    <property type="molecule type" value="Genomic_DNA"/>
</dbReference>
<accession>A0A612SJ51</accession>
<evidence type="ECO:0000313" key="1">
    <source>
        <dbReference type="EMBL" id="ECW1067384.1"/>
    </source>
</evidence>
<reference evidence="1" key="1">
    <citation type="submission" date="2019-09" db="EMBL/GenBank/DDBJ databases">
        <authorList>
            <consortium name="PulseNet: The National Subtyping Network for Foodborne Disease Surveillance"/>
            <person name="Tarr C.L."/>
            <person name="Trees E."/>
            <person name="Katz L.S."/>
            <person name="Carleton-Romer H.A."/>
            <person name="Stroika S."/>
            <person name="Kucerova Z."/>
            <person name="Roache K.F."/>
            <person name="Sabol A.L."/>
            <person name="Besser J."/>
            <person name="Gerner-Smidt P."/>
        </authorList>
    </citation>
    <scope>NUCLEOTIDE SEQUENCE</scope>
    <source>
        <strain evidence="1">PNUSAL005726</strain>
    </source>
</reference>